<sequence>MPVKKTKPLSHKQLVGKMLKNPAVKAEFDKLNREEFAILDEILAARKKAGLSQAEVAKRMGTQAPAIARLESSLASGKHSPSLNTLRKYAAALGKRIELHLV</sequence>
<protein>
    <submittedName>
        <fullName evidence="2">Transcriptional regulator</fullName>
    </submittedName>
</protein>
<dbReference type="GO" id="GO:0003677">
    <property type="term" value="F:DNA binding"/>
    <property type="evidence" value="ECO:0007669"/>
    <property type="project" value="InterPro"/>
</dbReference>
<dbReference type="RefSeq" id="WP_173956023.1">
    <property type="nucleotide sequence ID" value="NZ_CP028942.1"/>
</dbReference>
<reference evidence="2 3" key="1">
    <citation type="submission" date="2018-04" db="EMBL/GenBank/DDBJ databases">
        <title>Polynucleobacter sp. UH21B genome.</title>
        <authorList>
            <person name="Hahn M.W."/>
        </authorList>
    </citation>
    <scope>NUCLEOTIDE SEQUENCE [LARGE SCALE GENOMIC DNA]</scope>
    <source>
        <strain evidence="2 3">MWH-UH21B</strain>
    </source>
</reference>
<evidence type="ECO:0000313" key="3">
    <source>
        <dbReference type="Proteomes" id="UP000503312"/>
    </source>
</evidence>
<keyword evidence="3" id="KW-1185">Reference proteome</keyword>
<dbReference type="EMBL" id="CP028942">
    <property type="protein sequence ID" value="QKM64980.1"/>
    <property type="molecule type" value="Genomic_DNA"/>
</dbReference>
<name>A0A6M9PR34_9BURK</name>
<proteinExistence type="predicted"/>
<dbReference type="CDD" id="cd00093">
    <property type="entry name" value="HTH_XRE"/>
    <property type="match status" value="1"/>
</dbReference>
<evidence type="ECO:0000313" key="2">
    <source>
        <dbReference type="EMBL" id="QKM64980.1"/>
    </source>
</evidence>
<evidence type="ECO:0000259" key="1">
    <source>
        <dbReference type="PROSITE" id="PS50943"/>
    </source>
</evidence>
<gene>
    <name evidence="2" type="ORF">DCO17_06895</name>
</gene>
<organism evidence="2 3">
    <name type="scientific">Polynucleobacter tropicus</name>
    <dbReference type="NCBI Taxonomy" id="1743174"/>
    <lineage>
        <taxon>Bacteria</taxon>
        <taxon>Pseudomonadati</taxon>
        <taxon>Pseudomonadota</taxon>
        <taxon>Betaproteobacteria</taxon>
        <taxon>Burkholderiales</taxon>
        <taxon>Burkholderiaceae</taxon>
        <taxon>Polynucleobacter</taxon>
    </lineage>
</organism>
<dbReference type="Gene3D" id="1.10.260.40">
    <property type="entry name" value="lambda repressor-like DNA-binding domains"/>
    <property type="match status" value="1"/>
</dbReference>
<dbReference type="SUPFAM" id="SSF47413">
    <property type="entry name" value="lambda repressor-like DNA-binding domains"/>
    <property type="match status" value="1"/>
</dbReference>
<feature type="domain" description="HTH cro/C1-type" evidence="1">
    <location>
        <begin position="42"/>
        <end position="100"/>
    </location>
</feature>
<dbReference type="SMART" id="SM00530">
    <property type="entry name" value="HTH_XRE"/>
    <property type="match status" value="1"/>
</dbReference>
<dbReference type="Proteomes" id="UP000503312">
    <property type="component" value="Chromosome"/>
</dbReference>
<dbReference type="KEGG" id="ptrp:DCO17_06895"/>
<dbReference type="PROSITE" id="PS50943">
    <property type="entry name" value="HTH_CROC1"/>
    <property type="match status" value="1"/>
</dbReference>
<dbReference type="Pfam" id="PF01381">
    <property type="entry name" value="HTH_3"/>
    <property type="match status" value="1"/>
</dbReference>
<dbReference type="InterPro" id="IPR010982">
    <property type="entry name" value="Lambda_DNA-bd_dom_sf"/>
</dbReference>
<accession>A0A6M9PR34</accession>
<dbReference type="InterPro" id="IPR001387">
    <property type="entry name" value="Cro/C1-type_HTH"/>
</dbReference>
<dbReference type="AlphaFoldDB" id="A0A6M9PR34"/>